<dbReference type="RefSeq" id="WP_264136251.1">
    <property type="nucleotide sequence ID" value="NZ_JAOYOD010000001.1"/>
</dbReference>
<organism evidence="2 3">
    <name type="scientific">Reichenbachiella ulvae</name>
    <dbReference type="NCBI Taxonomy" id="2980104"/>
    <lineage>
        <taxon>Bacteria</taxon>
        <taxon>Pseudomonadati</taxon>
        <taxon>Bacteroidota</taxon>
        <taxon>Cytophagia</taxon>
        <taxon>Cytophagales</taxon>
        <taxon>Reichenbachiellaceae</taxon>
        <taxon>Reichenbachiella</taxon>
    </lineage>
</organism>
<dbReference type="Proteomes" id="UP001300692">
    <property type="component" value="Unassembled WGS sequence"/>
</dbReference>
<gene>
    <name evidence="2" type="ORF">N7U62_02250</name>
</gene>
<accession>A0ABT3CPC6</accession>
<keyword evidence="1" id="KW-0812">Transmembrane</keyword>
<keyword evidence="1" id="KW-0472">Membrane</keyword>
<keyword evidence="1" id="KW-1133">Transmembrane helix</keyword>
<evidence type="ECO:0008006" key="4">
    <source>
        <dbReference type="Google" id="ProtNLM"/>
    </source>
</evidence>
<dbReference type="Pfam" id="PF20556">
    <property type="entry name" value="DUF6768"/>
    <property type="match status" value="1"/>
</dbReference>
<protein>
    <recommendedName>
        <fullName evidence="4">Holin-X, holin superfamily III</fullName>
    </recommendedName>
</protein>
<sequence>MKNTNEEIDEMIKKALSKEEAAYYEDLHEQSLPEMLTGLYSGRLKWLNVLFVVVTVIFSAIMFYSIYQFMNTEDLREMMRWGAAMFGSGIMAAMIKLWSWNQLDKNALLREIKRLELLLASK</sequence>
<name>A0ABT3CPC6_9BACT</name>
<proteinExistence type="predicted"/>
<comment type="caution">
    <text evidence="2">The sequence shown here is derived from an EMBL/GenBank/DDBJ whole genome shotgun (WGS) entry which is preliminary data.</text>
</comment>
<evidence type="ECO:0000313" key="2">
    <source>
        <dbReference type="EMBL" id="MCV9385462.1"/>
    </source>
</evidence>
<feature type="transmembrane region" description="Helical" evidence="1">
    <location>
        <begin position="79"/>
        <end position="100"/>
    </location>
</feature>
<dbReference type="EMBL" id="JAOYOD010000001">
    <property type="protein sequence ID" value="MCV9385462.1"/>
    <property type="molecule type" value="Genomic_DNA"/>
</dbReference>
<keyword evidence="3" id="KW-1185">Reference proteome</keyword>
<evidence type="ECO:0000256" key="1">
    <source>
        <dbReference type="SAM" id="Phobius"/>
    </source>
</evidence>
<evidence type="ECO:0000313" key="3">
    <source>
        <dbReference type="Proteomes" id="UP001300692"/>
    </source>
</evidence>
<feature type="transmembrane region" description="Helical" evidence="1">
    <location>
        <begin position="46"/>
        <end position="67"/>
    </location>
</feature>
<reference evidence="2 3" key="1">
    <citation type="submission" date="2022-10" db="EMBL/GenBank/DDBJ databases">
        <title>Comparative genomics and taxonomic characterization of three novel marine species of genus Reichenbachiella exhibiting antioxidant and polysaccharide degradation activities.</title>
        <authorList>
            <person name="Muhammad N."/>
            <person name="Lee Y.-J."/>
            <person name="Ko J."/>
            <person name="Kim S.-G."/>
        </authorList>
    </citation>
    <scope>NUCLEOTIDE SEQUENCE [LARGE SCALE GENOMIC DNA]</scope>
    <source>
        <strain evidence="2 3">ABR2-5</strain>
    </source>
</reference>
<dbReference type="InterPro" id="IPR046659">
    <property type="entry name" value="DUF6768"/>
</dbReference>